<dbReference type="WBParaSite" id="SMRG1_54330.4">
    <property type="protein sequence ID" value="SMRG1_54330.4"/>
    <property type="gene ID" value="SMRG1_54330"/>
</dbReference>
<dbReference type="Proteomes" id="UP000050790">
    <property type="component" value="Unassembled WGS sequence"/>
</dbReference>
<organism evidence="1 3">
    <name type="scientific">Schistosoma margrebowiei</name>
    <dbReference type="NCBI Taxonomy" id="48269"/>
    <lineage>
        <taxon>Eukaryota</taxon>
        <taxon>Metazoa</taxon>
        <taxon>Spiralia</taxon>
        <taxon>Lophotrochozoa</taxon>
        <taxon>Platyhelminthes</taxon>
        <taxon>Trematoda</taxon>
        <taxon>Digenea</taxon>
        <taxon>Strigeidida</taxon>
        <taxon>Schistosomatoidea</taxon>
        <taxon>Schistosomatidae</taxon>
        <taxon>Schistosoma</taxon>
    </lineage>
</organism>
<accession>A0AA84ZY04</accession>
<proteinExistence type="predicted"/>
<dbReference type="WBParaSite" id="SMRG1_54330.1">
    <property type="protein sequence ID" value="SMRG1_54330.1"/>
    <property type="gene ID" value="SMRG1_54330"/>
</dbReference>
<sequence length="74" mass="8733">MKKVLNCVAWQALSWNSQGQRKRGIPKNILRREMKIDMRRMNRNRIELEGKAQDRVGWRKLVGGLCSVGINRRK</sequence>
<name>A0AA84ZY04_9TREM</name>
<dbReference type="AlphaFoldDB" id="A0AA84ZY04"/>
<evidence type="ECO:0000313" key="1">
    <source>
        <dbReference type="Proteomes" id="UP000050790"/>
    </source>
</evidence>
<protein>
    <submittedName>
        <fullName evidence="2 3">Uncharacterized protein</fullName>
    </submittedName>
</protein>
<evidence type="ECO:0000313" key="2">
    <source>
        <dbReference type="WBParaSite" id="SMRG1_54330.1"/>
    </source>
</evidence>
<reference evidence="2 3" key="1">
    <citation type="submission" date="2023-11" db="UniProtKB">
        <authorList>
            <consortium name="WormBaseParasite"/>
        </authorList>
    </citation>
    <scope>IDENTIFICATION</scope>
</reference>
<evidence type="ECO:0000313" key="3">
    <source>
        <dbReference type="WBParaSite" id="SMRG1_54330.4"/>
    </source>
</evidence>